<evidence type="ECO:0000256" key="5">
    <source>
        <dbReference type="SAM" id="SignalP"/>
    </source>
</evidence>
<dbReference type="FunFam" id="3.30.70.270:FF:000001">
    <property type="entry name" value="Diguanylate cyclase domain protein"/>
    <property type="match status" value="1"/>
</dbReference>
<dbReference type="Proteomes" id="UP000217771">
    <property type="component" value="Unassembled WGS sequence"/>
</dbReference>
<evidence type="ECO:0000313" key="7">
    <source>
        <dbReference type="EMBL" id="PAU74259.1"/>
    </source>
</evidence>
<keyword evidence="8" id="KW-1185">Reference proteome</keyword>
<dbReference type="InterPro" id="IPR050469">
    <property type="entry name" value="Diguanylate_Cyclase"/>
</dbReference>
<feature type="signal peptide" evidence="5">
    <location>
        <begin position="1"/>
        <end position="27"/>
    </location>
</feature>
<keyword evidence="4" id="KW-1133">Transmembrane helix</keyword>
<dbReference type="SUPFAM" id="SSF55073">
    <property type="entry name" value="Nucleotide cyclase"/>
    <property type="match status" value="1"/>
</dbReference>
<evidence type="ECO:0000256" key="2">
    <source>
        <dbReference type="ARBA" id="ARBA00012528"/>
    </source>
</evidence>
<comment type="catalytic activity">
    <reaction evidence="3">
        <text>2 GTP = 3',3'-c-di-GMP + 2 diphosphate</text>
        <dbReference type="Rhea" id="RHEA:24898"/>
        <dbReference type="ChEBI" id="CHEBI:33019"/>
        <dbReference type="ChEBI" id="CHEBI:37565"/>
        <dbReference type="ChEBI" id="CHEBI:58805"/>
        <dbReference type="EC" id="2.7.7.65"/>
    </reaction>
</comment>
<dbReference type="InterPro" id="IPR000160">
    <property type="entry name" value="GGDEF_dom"/>
</dbReference>
<dbReference type="CDD" id="cd01949">
    <property type="entry name" value="GGDEF"/>
    <property type="match status" value="1"/>
</dbReference>
<keyword evidence="4" id="KW-0812">Transmembrane</keyword>
<dbReference type="EC" id="2.7.7.65" evidence="2"/>
<dbReference type="OrthoDB" id="9180959at2"/>
<dbReference type="GO" id="GO:0052621">
    <property type="term" value="F:diguanylate cyclase activity"/>
    <property type="evidence" value="ECO:0007669"/>
    <property type="project" value="UniProtKB-EC"/>
</dbReference>
<evidence type="ECO:0000256" key="4">
    <source>
        <dbReference type="SAM" id="Phobius"/>
    </source>
</evidence>
<name>A0A2A2EPE0_9GAMM</name>
<feature type="domain" description="GGDEF" evidence="6">
    <location>
        <begin position="421"/>
        <end position="554"/>
    </location>
</feature>
<proteinExistence type="predicted"/>
<gene>
    <name evidence="7" type="ORF">CK498_23315</name>
</gene>
<dbReference type="InterPro" id="IPR029787">
    <property type="entry name" value="Nucleotide_cyclase"/>
</dbReference>
<dbReference type="SMART" id="SM00267">
    <property type="entry name" value="GGDEF"/>
    <property type="match status" value="1"/>
</dbReference>
<keyword evidence="5" id="KW-0732">Signal</keyword>
<evidence type="ECO:0000256" key="3">
    <source>
        <dbReference type="ARBA" id="ARBA00034247"/>
    </source>
</evidence>
<dbReference type="Gene3D" id="3.40.190.10">
    <property type="entry name" value="Periplasmic binding protein-like II"/>
    <property type="match status" value="2"/>
</dbReference>
<dbReference type="Gene3D" id="3.30.70.270">
    <property type="match status" value="1"/>
</dbReference>
<dbReference type="EMBL" id="NSKB01000012">
    <property type="protein sequence ID" value="PAU74259.1"/>
    <property type="molecule type" value="Genomic_DNA"/>
</dbReference>
<dbReference type="InterPro" id="IPR043128">
    <property type="entry name" value="Rev_trsase/Diguanyl_cyclase"/>
</dbReference>
<feature type="chain" id="PRO_5012223347" description="diguanylate cyclase" evidence="5">
    <location>
        <begin position="28"/>
        <end position="559"/>
    </location>
</feature>
<dbReference type="Pfam" id="PF09084">
    <property type="entry name" value="NMT1"/>
    <property type="match status" value="1"/>
</dbReference>
<comment type="cofactor">
    <cofactor evidence="1">
        <name>Mg(2+)</name>
        <dbReference type="ChEBI" id="CHEBI:18420"/>
    </cofactor>
</comment>
<keyword evidence="4" id="KW-0472">Membrane</keyword>
<evidence type="ECO:0000256" key="1">
    <source>
        <dbReference type="ARBA" id="ARBA00001946"/>
    </source>
</evidence>
<dbReference type="RefSeq" id="WP_095623245.1">
    <property type="nucleotide sequence ID" value="NZ_NSKB01000012.1"/>
</dbReference>
<accession>A0A2A2EPE0</accession>
<dbReference type="PANTHER" id="PTHR45138:SF9">
    <property type="entry name" value="DIGUANYLATE CYCLASE DGCM-RELATED"/>
    <property type="match status" value="1"/>
</dbReference>
<dbReference type="SUPFAM" id="SSF53850">
    <property type="entry name" value="Periplasmic binding protein-like II"/>
    <property type="match status" value="1"/>
</dbReference>
<protein>
    <recommendedName>
        <fullName evidence="2">diguanylate cyclase</fullName>
        <ecNumber evidence="2">2.7.7.65</ecNumber>
    </recommendedName>
</protein>
<dbReference type="PANTHER" id="PTHR45138">
    <property type="entry name" value="REGULATORY COMPONENTS OF SENSORY TRANSDUCTION SYSTEM"/>
    <property type="match status" value="1"/>
</dbReference>
<dbReference type="InterPro" id="IPR015168">
    <property type="entry name" value="SsuA/THI5"/>
</dbReference>
<feature type="transmembrane region" description="Helical" evidence="4">
    <location>
        <begin position="348"/>
        <end position="369"/>
    </location>
</feature>
<evidence type="ECO:0000313" key="8">
    <source>
        <dbReference type="Proteomes" id="UP000217771"/>
    </source>
</evidence>
<sequence>MPSLLGHRSPLRWLLLSALLITAPLSAANEPELERVTLQLAWYHQFQFAGYYAAKQRGYFREAGFEVEIRHGGHDVYGRPIDPVEDVVFGRADFGVSRSDLLLYHSQGLPVVVLANIMQRSPLVFLTLEEHGFTRLEEVGERPISVTLPDVDARLSAETLASFHRAGLDLERLNNRAPSWALDDLLDGTTQLMPGYLTDAPYFLEAFGAEPVTITPESYGIDFYGDLLFTRAALIEERPERVEAFQDAALRGWAYALDNIEEVAELITQHYPTRNALYDIHFLRHEAEKLRGLMQPELIEIGYINPIRWESIAEVYVELGMIEHYDLEGFLYRPPAPASTDFKRLVRWALGGGILLLLVIGLASYLLMINRQLRHEVARRQTAEDSLRELAEKDGLTGVDNRRLFEERLQQCVAHARRHHQPLTLILFDVDHFKQVNDCHGHLAGDQVLVEIAQITRPLLRTDDHFARYGGEEFAVLLPGTDHAEALQVAKRIWQVNRDHRVTSNTGPICYSLSLGVASLDERDQDPHDLVRRADERLYQAKHQGRDRYFGAAGYATST</sequence>
<dbReference type="NCBIfam" id="TIGR00254">
    <property type="entry name" value="GGDEF"/>
    <property type="match status" value="1"/>
</dbReference>
<evidence type="ECO:0000259" key="6">
    <source>
        <dbReference type="PROSITE" id="PS50887"/>
    </source>
</evidence>
<comment type="caution">
    <text evidence="7">The sequence shown here is derived from an EMBL/GenBank/DDBJ whole genome shotgun (WGS) entry which is preliminary data.</text>
</comment>
<dbReference type="PROSITE" id="PS50887">
    <property type="entry name" value="GGDEF"/>
    <property type="match status" value="1"/>
</dbReference>
<dbReference type="Pfam" id="PF00990">
    <property type="entry name" value="GGDEF"/>
    <property type="match status" value="1"/>
</dbReference>
<reference evidence="7 8" key="1">
    <citation type="submission" date="2017-08" db="EMBL/GenBank/DDBJ databases">
        <title>Halomonas alkalisoli sp. nov., isolated from saline alkaline soil.</title>
        <authorList>
            <person name="Wang D."/>
            <person name="Zhang G."/>
        </authorList>
    </citation>
    <scope>NUCLEOTIDE SEQUENCE [LARGE SCALE GENOMIC DNA]</scope>
    <source>
        <strain evidence="7 8">WRN001</strain>
    </source>
</reference>
<dbReference type="AlphaFoldDB" id="A0A2A2EPE0"/>
<organism evidence="7 8">
    <name type="scientific">Halomonas salipaludis</name>
    <dbReference type="NCBI Taxonomy" id="2032625"/>
    <lineage>
        <taxon>Bacteria</taxon>
        <taxon>Pseudomonadati</taxon>
        <taxon>Pseudomonadota</taxon>
        <taxon>Gammaproteobacteria</taxon>
        <taxon>Oceanospirillales</taxon>
        <taxon>Halomonadaceae</taxon>
        <taxon>Halomonas</taxon>
    </lineage>
</organism>